<dbReference type="EMBL" id="CACVBM020000133">
    <property type="protein sequence ID" value="CAA7014941.1"/>
    <property type="molecule type" value="Genomic_DNA"/>
</dbReference>
<protein>
    <submittedName>
        <fullName evidence="1">Uncharacterized protein</fullName>
    </submittedName>
</protein>
<accession>A0A6D2HMW2</accession>
<gene>
    <name evidence="1" type="ORF">MERR_LOCUS2176</name>
</gene>
<name>A0A6D2HMW2_9BRAS</name>
<dbReference type="AlphaFoldDB" id="A0A6D2HMW2"/>
<comment type="caution">
    <text evidence="1">The sequence shown here is derived from an EMBL/GenBank/DDBJ whole genome shotgun (WGS) entry which is preliminary data.</text>
</comment>
<reference evidence="1" key="1">
    <citation type="submission" date="2020-01" db="EMBL/GenBank/DDBJ databases">
        <authorList>
            <person name="Mishra B."/>
        </authorList>
    </citation>
    <scope>NUCLEOTIDE SEQUENCE [LARGE SCALE GENOMIC DNA]</scope>
</reference>
<evidence type="ECO:0000313" key="2">
    <source>
        <dbReference type="Proteomes" id="UP000467841"/>
    </source>
</evidence>
<organism evidence="1 2">
    <name type="scientific">Microthlaspi erraticum</name>
    <dbReference type="NCBI Taxonomy" id="1685480"/>
    <lineage>
        <taxon>Eukaryota</taxon>
        <taxon>Viridiplantae</taxon>
        <taxon>Streptophyta</taxon>
        <taxon>Embryophyta</taxon>
        <taxon>Tracheophyta</taxon>
        <taxon>Spermatophyta</taxon>
        <taxon>Magnoliopsida</taxon>
        <taxon>eudicotyledons</taxon>
        <taxon>Gunneridae</taxon>
        <taxon>Pentapetalae</taxon>
        <taxon>rosids</taxon>
        <taxon>malvids</taxon>
        <taxon>Brassicales</taxon>
        <taxon>Brassicaceae</taxon>
        <taxon>Coluteocarpeae</taxon>
        <taxon>Microthlaspi</taxon>
    </lineage>
</organism>
<dbReference type="Proteomes" id="UP000467841">
    <property type="component" value="Unassembled WGS sequence"/>
</dbReference>
<evidence type="ECO:0000313" key="1">
    <source>
        <dbReference type="EMBL" id="CAA7014941.1"/>
    </source>
</evidence>
<proteinExistence type="predicted"/>
<keyword evidence="2" id="KW-1185">Reference proteome</keyword>
<sequence>MDFQSFSFAPHVIQNALNLAIGWSSTVEVADYEVFVQFCTFFEHFIWNSDSRCSLLREGFRSQFLKRFILKSSDSSCQGWRFCFWGRLWRNSNLRVRSLWGFDSLVFRRGSFLAYGLRVGWRRGLNGLEMTLGLRGENNK</sequence>